<proteinExistence type="predicted"/>
<reference evidence="1" key="1">
    <citation type="journal article" date="2015" name="Nature">
        <title>Complex archaea that bridge the gap between prokaryotes and eukaryotes.</title>
        <authorList>
            <person name="Spang A."/>
            <person name="Saw J.H."/>
            <person name="Jorgensen S.L."/>
            <person name="Zaremba-Niedzwiedzka K."/>
            <person name="Martijn J."/>
            <person name="Lind A.E."/>
            <person name="van Eijk R."/>
            <person name="Schleper C."/>
            <person name="Guy L."/>
            <person name="Ettema T.J."/>
        </authorList>
    </citation>
    <scope>NUCLEOTIDE SEQUENCE</scope>
</reference>
<sequence>MKSQSKTHMERMGFNDNELSTPEHDELCLYFYKNYEGYLRKLIDDYGSNLNQKIRTDKFPYGIHLSEYYDDRLNYGKLNESSNLIWPKDKQFESIDDFLNEASKNINNKEKVNAVKELIRQDEFKCNIGCETTQKLNVGQYDMEPYFYCPNVNHRRFADSKIKWEHPITSRTGYMIGYVDFLVTYSYSGKESNRFLVEIKPKIKSLGELFRQLNTYRAHQKGKIVLVTYEKLDEEIFKDQDVIYIHVERGKN</sequence>
<accession>A0A0F9V0Q2</accession>
<name>A0A0F9V0Q2_9ZZZZ</name>
<organism evidence="1">
    <name type="scientific">marine sediment metagenome</name>
    <dbReference type="NCBI Taxonomy" id="412755"/>
    <lineage>
        <taxon>unclassified sequences</taxon>
        <taxon>metagenomes</taxon>
        <taxon>ecological metagenomes</taxon>
    </lineage>
</organism>
<protein>
    <submittedName>
        <fullName evidence="1">Uncharacterized protein</fullName>
    </submittedName>
</protein>
<evidence type="ECO:0000313" key="1">
    <source>
        <dbReference type="EMBL" id="KKN67106.1"/>
    </source>
</evidence>
<dbReference type="AlphaFoldDB" id="A0A0F9V0Q2"/>
<gene>
    <name evidence="1" type="ORF">LCGC14_0464530</name>
</gene>
<dbReference type="EMBL" id="LAZR01000483">
    <property type="protein sequence ID" value="KKN67106.1"/>
    <property type="molecule type" value="Genomic_DNA"/>
</dbReference>
<comment type="caution">
    <text evidence="1">The sequence shown here is derived from an EMBL/GenBank/DDBJ whole genome shotgun (WGS) entry which is preliminary data.</text>
</comment>